<dbReference type="RefSeq" id="WP_189295065.1">
    <property type="nucleotide sequence ID" value="NZ_BMRP01000001.1"/>
</dbReference>
<proteinExistence type="predicted"/>
<dbReference type="InterPro" id="IPR021527">
    <property type="entry name" value="DUF2795"/>
</dbReference>
<reference evidence="2" key="1">
    <citation type="journal article" date="2019" name="Int. J. Syst. Evol. Microbiol.">
        <title>The Global Catalogue of Microorganisms (GCM) 10K type strain sequencing project: providing services to taxonomists for standard genome sequencing and annotation.</title>
        <authorList>
            <consortium name="The Broad Institute Genomics Platform"/>
            <consortium name="The Broad Institute Genome Sequencing Center for Infectious Disease"/>
            <person name="Wu L."/>
            <person name="Ma J."/>
        </authorList>
    </citation>
    <scope>NUCLEOTIDE SEQUENCE [LARGE SCALE GENOMIC DNA]</scope>
    <source>
        <strain evidence="2">JCM 3399</strain>
    </source>
</reference>
<evidence type="ECO:0000313" key="1">
    <source>
        <dbReference type="EMBL" id="GGU41561.1"/>
    </source>
</evidence>
<name>A0ABQ2UJV0_9ACTN</name>
<dbReference type="Proteomes" id="UP000654471">
    <property type="component" value="Unassembled WGS sequence"/>
</dbReference>
<evidence type="ECO:0000313" key="2">
    <source>
        <dbReference type="Proteomes" id="UP000654471"/>
    </source>
</evidence>
<sequence>MAQGNDDVTNLLSSATHIPMEPWEGLAAYLSGLRFPATKQAIIAKLRSRGGLDEAVATAEKIPDREYKNDEEVRAAFLKA</sequence>
<keyword evidence="2" id="KW-1185">Reference proteome</keyword>
<dbReference type="Pfam" id="PF11387">
    <property type="entry name" value="DUF2795"/>
    <property type="match status" value="1"/>
</dbReference>
<accession>A0ABQ2UJV0</accession>
<organism evidence="1 2">
    <name type="scientific">Streptomyces albospinus</name>
    <dbReference type="NCBI Taxonomy" id="285515"/>
    <lineage>
        <taxon>Bacteria</taxon>
        <taxon>Bacillati</taxon>
        <taxon>Actinomycetota</taxon>
        <taxon>Actinomycetes</taxon>
        <taxon>Kitasatosporales</taxon>
        <taxon>Streptomycetaceae</taxon>
        <taxon>Streptomyces</taxon>
    </lineage>
</organism>
<comment type="caution">
    <text evidence="1">The sequence shown here is derived from an EMBL/GenBank/DDBJ whole genome shotgun (WGS) entry which is preliminary data.</text>
</comment>
<evidence type="ECO:0008006" key="3">
    <source>
        <dbReference type="Google" id="ProtNLM"/>
    </source>
</evidence>
<gene>
    <name evidence="1" type="ORF">GCM10010211_00680</name>
</gene>
<dbReference type="EMBL" id="BMRP01000001">
    <property type="protein sequence ID" value="GGU41561.1"/>
    <property type="molecule type" value="Genomic_DNA"/>
</dbReference>
<protein>
    <recommendedName>
        <fullName evidence="3">DUF2795 domain-containing protein</fullName>
    </recommendedName>
</protein>